<dbReference type="Gene3D" id="3.15.10.20">
    <property type="entry name" value="Activator of Hsp90 ATPase Aha1, N-terminal domain"/>
    <property type="match status" value="2"/>
</dbReference>
<dbReference type="PANTHER" id="PTHR13009">
    <property type="entry name" value="HEAT SHOCK PROTEIN 90 HSP90 CO-CHAPERONE AHA-1"/>
    <property type="match status" value="1"/>
</dbReference>
<dbReference type="GO" id="GO:0051087">
    <property type="term" value="F:protein-folding chaperone binding"/>
    <property type="evidence" value="ECO:0007669"/>
    <property type="project" value="InterPro"/>
</dbReference>
<evidence type="ECO:0000313" key="3">
    <source>
        <dbReference type="EMBL" id="PKU61861.1"/>
    </source>
</evidence>
<dbReference type="EMBL" id="KZ503723">
    <property type="protein sequence ID" value="PKU61861.1"/>
    <property type="molecule type" value="Genomic_DNA"/>
</dbReference>
<proteinExistence type="inferred from homology"/>
<protein>
    <recommendedName>
        <fullName evidence="2">Activator of Hsp90 ATPase AHSA1-like N-terminal domain-containing protein</fullName>
    </recommendedName>
</protein>
<gene>
    <name evidence="3" type="ORF">MA16_Dca016057</name>
</gene>
<organism evidence="3 4">
    <name type="scientific">Dendrobium catenatum</name>
    <dbReference type="NCBI Taxonomy" id="906689"/>
    <lineage>
        <taxon>Eukaryota</taxon>
        <taxon>Viridiplantae</taxon>
        <taxon>Streptophyta</taxon>
        <taxon>Embryophyta</taxon>
        <taxon>Tracheophyta</taxon>
        <taxon>Spermatophyta</taxon>
        <taxon>Magnoliopsida</taxon>
        <taxon>Liliopsida</taxon>
        <taxon>Asparagales</taxon>
        <taxon>Orchidaceae</taxon>
        <taxon>Epidendroideae</taxon>
        <taxon>Malaxideae</taxon>
        <taxon>Dendrobiinae</taxon>
        <taxon>Dendrobium</taxon>
    </lineage>
</organism>
<evidence type="ECO:0000259" key="2">
    <source>
        <dbReference type="SMART" id="SM01000"/>
    </source>
</evidence>
<keyword evidence="4" id="KW-1185">Reference proteome</keyword>
<dbReference type="InterPro" id="IPR015310">
    <property type="entry name" value="AHSA1-like_N"/>
</dbReference>
<dbReference type="SMART" id="SM01000">
    <property type="entry name" value="Aha1_N"/>
    <property type="match status" value="1"/>
</dbReference>
<accession>A0A2I0VEM4</accession>
<dbReference type="Proteomes" id="UP000233837">
    <property type="component" value="Unassembled WGS sequence"/>
</dbReference>
<sequence length="429" mass="48593">MEGGVAEKQSSYTYWVRETKDDAAPLPVPRKLTPEDISKQSQPVSLGSVWNQLHFCFMISISLNHFGCFFNCIPAATYAAGVLVLGDANLVFLPHLNYTPLFEISLSLLCSARRHPRCRRPASHPKIRARIRTHWRQTNHRRLRHAVHVPTRRPCLLRAISQIFKTDKEVRVAEGIGSTRILPGRNPCRTLKVLVQFSRRQHNTARSSRTAQSRCHVQLFIRAGTWEEKNLNSWANGRIKELLSSMSLEFSKGKAAIDEVTKCSGDLFGTLSPQREVGRALALSNSLGRINIERPRASGLERIISDRGGLIGSNQVDQIGSGMGSLRSARIRPDRGLIGSDWLKQDVSWIERLRGYRGEWSIKDQKEKIKGHVDIPEFSFGELDDLKIESRISNDISAEVKAQISEDLQSFLEPIRKKLSQFEQELKDR</sequence>
<dbReference type="GO" id="GO:0005829">
    <property type="term" value="C:cytosol"/>
    <property type="evidence" value="ECO:0007669"/>
    <property type="project" value="TreeGrafter"/>
</dbReference>
<feature type="domain" description="Activator of Hsp90 ATPase AHSA1-like N-terminal" evidence="2">
    <location>
        <begin position="228"/>
        <end position="429"/>
    </location>
</feature>
<dbReference type="GO" id="GO:0001671">
    <property type="term" value="F:ATPase activator activity"/>
    <property type="evidence" value="ECO:0007669"/>
    <property type="project" value="InterPro"/>
</dbReference>
<reference evidence="3 4" key="2">
    <citation type="journal article" date="2017" name="Nature">
        <title>The Apostasia genome and the evolution of orchids.</title>
        <authorList>
            <person name="Zhang G.Q."/>
            <person name="Liu K.W."/>
            <person name="Li Z."/>
            <person name="Lohaus R."/>
            <person name="Hsiao Y.Y."/>
            <person name="Niu S.C."/>
            <person name="Wang J.Y."/>
            <person name="Lin Y.C."/>
            <person name="Xu Q."/>
            <person name="Chen L.J."/>
            <person name="Yoshida K."/>
            <person name="Fujiwara S."/>
            <person name="Wang Z.W."/>
            <person name="Zhang Y.Q."/>
            <person name="Mitsuda N."/>
            <person name="Wang M."/>
            <person name="Liu G.H."/>
            <person name="Pecoraro L."/>
            <person name="Huang H.X."/>
            <person name="Xiao X.J."/>
            <person name="Lin M."/>
            <person name="Wu X.Y."/>
            <person name="Wu W.L."/>
            <person name="Chen Y.Y."/>
            <person name="Chang S.B."/>
            <person name="Sakamoto S."/>
            <person name="Ohme-Takagi M."/>
            <person name="Yagi M."/>
            <person name="Zeng S.J."/>
            <person name="Shen C.Y."/>
            <person name="Yeh C.M."/>
            <person name="Luo Y.B."/>
            <person name="Tsai W.C."/>
            <person name="Van de Peer Y."/>
            <person name="Liu Z.J."/>
        </authorList>
    </citation>
    <scope>NUCLEOTIDE SEQUENCE [LARGE SCALE GENOMIC DNA]</scope>
    <source>
        <tissue evidence="3">The whole plant</tissue>
    </source>
</reference>
<evidence type="ECO:0000256" key="1">
    <source>
        <dbReference type="ARBA" id="ARBA00006817"/>
    </source>
</evidence>
<name>A0A2I0VEM4_9ASPA</name>
<dbReference type="SUPFAM" id="SSF103111">
    <property type="entry name" value="Activator of Hsp90 ATPase, Aha1"/>
    <property type="match status" value="1"/>
</dbReference>
<dbReference type="GO" id="GO:0006457">
    <property type="term" value="P:protein folding"/>
    <property type="evidence" value="ECO:0007669"/>
    <property type="project" value="TreeGrafter"/>
</dbReference>
<reference evidence="3 4" key="1">
    <citation type="journal article" date="2016" name="Sci. Rep.">
        <title>The Dendrobium catenatum Lindl. genome sequence provides insights into polysaccharide synthase, floral development and adaptive evolution.</title>
        <authorList>
            <person name="Zhang G.Q."/>
            <person name="Xu Q."/>
            <person name="Bian C."/>
            <person name="Tsai W.C."/>
            <person name="Yeh C.M."/>
            <person name="Liu K.W."/>
            <person name="Yoshida K."/>
            <person name="Zhang L.S."/>
            <person name="Chang S.B."/>
            <person name="Chen F."/>
            <person name="Shi Y."/>
            <person name="Su Y.Y."/>
            <person name="Zhang Y.Q."/>
            <person name="Chen L.J."/>
            <person name="Yin Y."/>
            <person name="Lin M."/>
            <person name="Huang H."/>
            <person name="Deng H."/>
            <person name="Wang Z.W."/>
            <person name="Zhu S.L."/>
            <person name="Zhao X."/>
            <person name="Deng C."/>
            <person name="Niu S.C."/>
            <person name="Huang J."/>
            <person name="Wang M."/>
            <person name="Liu G.H."/>
            <person name="Yang H.J."/>
            <person name="Xiao X.J."/>
            <person name="Hsiao Y.Y."/>
            <person name="Wu W.L."/>
            <person name="Chen Y.Y."/>
            <person name="Mitsuda N."/>
            <person name="Ohme-Takagi M."/>
            <person name="Luo Y.B."/>
            <person name="Van de Peer Y."/>
            <person name="Liu Z.J."/>
        </authorList>
    </citation>
    <scope>NUCLEOTIDE SEQUENCE [LARGE SCALE GENOMIC DNA]</scope>
    <source>
        <tissue evidence="3">The whole plant</tissue>
    </source>
</reference>
<dbReference type="AlphaFoldDB" id="A0A2I0VEM4"/>
<dbReference type="STRING" id="906689.A0A2I0VEM4"/>
<evidence type="ECO:0000313" key="4">
    <source>
        <dbReference type="Proteomes" id="UP000233837"/>
    </source>
</evidence>
<comment type="similarity">
    <text evidence="1">Belongs to the AHA1 family.</text>
</comment>
<dbReference type="InterPro" id="IPR036338">
    <property type="entry name" value="Aha1"/>
</dbReference>
<dbReference type="PANTHER" id="PTHR13009:SF22">
    <property type="entry name" value="LD43819P"/>
    <property type="match status" value="1"/>
</dbReference>
<dbReference type="Pfam" id="PF09229">
    <property type="entry name" value="Aha1_N"/>
    <property type="match status" value="2"/>
</dbReference>